<dbReference type="EMBL" id="AUYC01000028">
    <property type="protein sequence ID" value="KZN63301.1"/>
    <property type="molecule type" value="Genomic_DNA"/>
</dbReference>
<keyword evidence="1" id="KW-0472">Membrane</keyword>
<evidence type="ECO:0000256" key="1">
    <source>
        <dbReference type="SAM" id="Phobius"/>
    </source>
</evidence>
<evidence type="ECO:0000313" key="3">
    <source>
        <dbReference type="Proteomes" id="UP000076486"/>
    </source>
</evidence>
<dbReference type="AlphaFoldDB" id="A0A167KUN5"/>
<reference evidence="2 3" key="1">
    <citation type="submission" date="2013-07" db="EMBL/GenBank/DDBJ databases">
        <title>Comparative Genomic and Metabolomic Analysis of Twelve Strains of Pseudoalteromonas luteoviolacea.</title>
        <authorList>
            <person name="Vynne N.G."/>
            <person name="Mansson M."/>
            <person name="Gram L."/>
        </authorList>
    </citation>
    <scope>NUCLEOTIDE SEQUENCE [LARGE SCALE GENOMIC DNA]</scope>
    <source>
        <strain evidence="2 3">CPMOR-1</strain>
    </source>
</reference>
<dbReference type="Proteomes" id="UP000076486">
    <property type="component" value="Unassembled WGS sequence"/>
</dbReference>
<accession>A0A167KUN5</accession>
<dbReference type="PATRIC" id="fig|1365248.3.peg.2499"/>
<keyword evidence="1" id="KW-0812">Transmembrane</keyword>
<sequence length="46" mass="5419">MVNKNSALVVDVIFYFVLFFILFFLCFCVDNVFLFGRLGFKVLFVI</sequence>
<organism evidence="2 3">
    <name type="scientific">Pseudoalteromonas luteoviolacea CPMOR-1</name>
    <dbReference type="NCBI Taxonomy" id="1365248"/>
    <lineage>
        <taxon>Bacteria</taxon>
        <taxon>Pseudomonadati</taxon>
        <taxon>Pseudomonadota</taxon>
        <taxon>Gammaproteobacteria</taxon>
        <taxon>Alteromonadales</taxon>
        <taxon>Pseudoalteromonadaceae</taxon>
        <taxon>Pseudoalteromonas</taxon>
    </lineage>
</organism>
<gene>
    <name evidence="2" type="ORF">N473_17890</name>
</gene>
<name>A0A167KUN5_9GAMM</name>
<feature type="transmembrane region" description="Helical" evidence="1">
    <location>
        <begin position="12"/>
        <end position="34"/>
    </location>
</feature>
<protein>
    <submittedName>
        <fullName evidence="2">Uncharacterized protein</fullName>
    </submittedName>
</protein>
<comment type="caution">
    <text evidence="2">The sequence shown here is derived from an EMBL/GenBank/DDBJ whole genome shotgun (WGS) entry which is preliminary data.</text>
</comment>
<proteinExistence type="predicted"/>
<keyword evidence="1" id="KW-1133">Transmembrane helix</keyword>
<evidence type="ECO:0000313" key="2">
    <source>
        <dbReference type="EMBL" id="KZN63301.1"/>
    </source>
</evidence>